<dbReference type="CDD" id="cd09278">
    <property type="entry name" value="RNase_HI_prokaryote_like"/>
    <property type="match status" value="1"/>
</dbReference>
<dbReference type="OrthoDB" id="8082643at2"/>
<dbReference type="PANTHER" id="PTHR10642:SF26">
    <property type="entry name" value="RIBONUCLEASE H1"/>
    <property type="match status" value="1"/>
</dbReference>
<evidence type="ECO:0000256" key="10">
    <source>
        <dbReference type="ARBA" id="ARBA00022842"/>
    </source>
</evidence>
<proteinExistence type="inferred from homology"/>
<reference evidence="12 13" key="1">
    <citation type="submission" date="2014-06" db="EMBL/GenBank/DDBJ databases">
        <title>Rhizobium pelagicum/R2-400B4.</title>
        <authorList>
            <person name="Kimes N.E."/>
            <person name="Lopez-Perez M."/>
        </authorList>
    </citation>
    <scope>NUCLEOTIDE SEQUENCE [LARGE SCALE GENOMIC DNA]</scope>
    <source>
        <strain evidence="12 13">R2-400B4</strain>
    </source>
</reference>
<evidence type="ECO:0000256" key="2">
    <source>
        <dbReference type="ARBA" id="ARBA00001946"/>
    </source>
</evidence>
<evidence type="ECO:0000256" key="7">
    <source>
        <dbReference type="ARBA" id="ARBA00022723"/>
    </source>
</evidence>
<dbReference type="Gene3D" id="3.30.420.10">
    <property type="entry name" value="Ribonuclease H-like superfamily/Ribonuclease H"/>
    <property type="match status" value="1"/>
</dbReference>
<evidence type="ECO:0000256" key="8">
    <source>
        <dbReference type="ARBA" id="ARBA00022759"/>
    </source>
</evidence>
<dbReference type="EMBL" id="JOKJ01000044">
    <property type="protein sequence ID" value="KEQ02752.1"/>
    <property type="molecule type" value="Genomic_DNA"/>
</dbReference>
<keyword evidence="6" id="KW-0540">Nuclease</keyword>
<evidence type="ECO:0000256" key="9">
    <source>
        <dbReference type="ARBA" id="ARBA00022801"/>
    </source>
</evidence>
<keyword evidence="8" id="KW-0255">Endonuclease</keyword>
<dbReference type="EC" id="3.1.26.4" evidence="5"/>
<evidence type="ECO:0000259" key="11">
    <source>
        <dbReference type="PROSITE" id="PS50879"/>
    </source>
</evidence>
<keyword evidence="7" id="KW-0479">Metal-binding</keyword>
<comment type="caution">
    <text evidence="12">The sequence shown here is derived from an EMBL/GenBank/DDBJ whole genome shotgun (WGS) entry which is preliminary data.</text>
</comment>
<dbReference type="InterPro" id="IPR012337">
    <property type="entry name" value="RNaseH-like_sf"/>
</dbReference>
<protein>
    <recommendedName>
        <fullName evidence="5">ribonuclease H</fullName>
        <ecNumber evidence="5">3.1.26.4</ecNumber>
    </recommendedName>
</protein>
<accession>A0A922NWQ4</accession>
<evidence type="ECO:0000313" key="13">
    <source>
        <dbReference type="Proteomes" id="UP000052167"/>
    </source>
</evidence>
<dbReference type="GO" id="GO:0046872">
    <property type="term" value="F:metal ion binding"/>
    <property type="evidence" value="ECO:0007669"/>
    <property type="project" value="UniProtKB-KW"/>
</dbReference>
<evidence type="ECO:0000256" key="5">
    <source>
        <dbReference type="ARBA" id="ARBA00012180"/>
    </source>
</evidence>
<comment type="cofactor">
    <cofactor evidence="2">
        <name>Mg(2+)</name>
        <dbReference type="ChEBI" id="CHEBI:18420"/>
    </cofactor>
</comment>
<dbReference type="InterPro" id="IPR050092">
    <property type="entry name" value="RNase_H"/>
</dbReference>
<evidence type="ECO:0000256" key="3">
    <source>
        <dbReference type="ARBA" id="ARBA00005300"/>
    </source>
</evidence>
<gene>
    <name evidence="12" type="ORF">GV68_20005</name>
</gene>
<keyword evidence="10" id="KW-0460">Magnesium</keyword>
<keyword evidence="13" id="KW-1185">Reference proteome</keyword>
<dbReference type="SUPFAM" id="SSF53098">
    <property type="entry name" value="Ribonuclease H-like"/>
    <property type="match status" value="1"/>
</dbReference>
<dbReference type="GO" id="GO:0003676">
    <property type="term" value="F:nucleic acid binding"/>
    <property type="evidence" value="ECO:0007669"/>
    <property type="project" value="InterPro"/>
</dbReference>
<comment type="subunit">
    <text evidence="4">Monomer.</text>
</comment>
<feature type="domain" description="RNase H type-1" evidence="11">
    <location>
        <begin position="6"/>
        <end position="158"/>
    </location>
</feature>
<evidence type="ECO:0000313" key="12">
    <source>
        <dbReference type="EMBL" id="KEQ02752.1"/>
    </source>
</evidence>
<sequence>MQISPPTRERHVFTDGSFDATSGSGGWSFVGFEGGLPVHREHGSSNGRSNNSLELKAVVQALAWVAASWPGRASILWTDSHHVVEGCHAWRMIWRNNGWKRIDPNPRARRRQIPDAALWQTLDLLLDQNPNVTVAWCKGHSGVGGNEDADSLARSHVTGVGHRLLR</sequence>
<dbReference type="GO" id="GO:0004523">
    <property type="term" value="F:RNA-DNA hybrid ribonuclease activity"/>
    <property type="evidence" value="ECO:0007669"/>
    <property type="project" value="UniProtKB-EC"/>
</dbReference>
<dbReference type="InterPro" id="IPR036397">
    <property type="entry name" value="RNaseH_sf"/>
</dbReference>
<dbReference type="InterPro" id="IPR002156">
    <property type="entry name" value="RNaseH_domain"/>
</dbReference>
<dbReference type="Pfam" id="PF00075">
    <property type="entry name" value="RNase_H"/>
    <property type="match status" value="1"/>
</dbReference>
<evidence type="ECO:0000256" key="1">
    <source>
        <dbReference type="ARBA" id="ARBA00000077"/>
    </source>
</evidence>
<dbReference type="PROSITE" id="PS50879">
    <property type="entry name" value="RNASE_H_1"/>
    <property type="match status" value="1"/>
</dbReference>
<evidence type="ECO:0000256" key="6">
    <source>
        <dbReference type="ARBA" id="ARBA00022722"/>
    </source>
</evidence>
<comment type="similarity">
    <text evidence="3">Belongs to the RNase H family.</text>
</comment>
<dbReference type="PANTHER" id="PTHR10642">
    <property type="entry name" value="RIBONUCLEASE H1"/>
    <property type="match status" value="1"/>
</dbReference>
<dbReference type="Proteomes" id="UP000052167">
    <property type="component" value="Unassembled WGS sequence"/>
</dbReference>
<dbReference type="AlphaFoldDB" id="A0A922NWQ4"/>
<evidence type="ECO:0000256" key="4">
    <source>
        <dbReference type="ARBA" id="ARBA00011245"/>
    </source>
</evidence>
<name>A0A922NWQ4_9HYPH</name>
<dbReference type="InterPro" id="IPR022892">
    <property type="entry name" value="RNaseHI"/>
</dbReference>
<organism evidence="12 13">
    <name type="scientific">Pseudorhizobium pelagicum</name>
    <dbReference type="NCBI Taxonomy" id="1509405"/>
    <lineage>
        <taxon>Bacteria</taxon>
        <taxon>Pseudomonadati</taxon>
        <taxon>Pseudomonadota</taxon>
        <taxon>Alphaproteobacteria</taxon>
        <taxon>Hyphomicrobiales</taxon>
        <taxon>Rhizobiaceae</taxon>
        <taxon>Rhizobium/Agrobacterium group</taxon>
        <taxon>Pseudorhizobium</taxon>
    </lineage>
</organism>
<comment type="catalytic activity">
    <reaction evidence="1">
        <text>Endonucleolytic cleavage to 5'-phosphomonoester.</text>
        <dbReference type="EC" id="3.1.26.4"/>
    </reaction>
</comment>
<keyword evidence="9" id="KW-0378">Hydrolase</keyword>
<dbReference type="GO" id="GO:0043137">
    <property type="term" value="P:DNA replication, removal of RNA primer"/>
    <property type="evidence" value="ECO:0007669"/>
    <property type="project" value="TreeGrafter"/>
</dbReference>